<accession>W1PZK4</accession>
<evidence type="ECO:0000256" key="1">
    <source>
        <dbReference type="ARBA" id="ARBA00022737"/>
    </source>
</evidence>
<evidence type="ECO:0000256" key="2">
    <source>
        <dbReference type="PROSITE-ProRule" id="PRU00708"/>
    </source>
</evidence>
<evidence type="ECO:0000313" key="4">
    <source>
        <dbReference type="EMBL" id="ERN13025.1"/>
    </source>
</evidence>
<dbReference type="EMBL" id="KI392591">
    <property type="protein sequence ID" value="ERN13025.1"/>
    <property type="molecule type" value="Genomic_DNA"/>
</dbReference>
<dbReference type="InterPro" id="IPR011990">
    <property type="entry name" value="TPR-like_helical_dom_sf"/>
</dbReference>
<dbReference type="eggNOG" id="KOG4197">
    <property type="taxonomic scope" value="Eukaryota"/>
</dbReference>
<dbReference type="GO" id="GO:0009451">
    <property type="term" value="P:RNA modification"/>
    <property type="evidence" value="ECO:0007669"/>
    <property type="project" value="InterPro"/>
</dbReference>
<dbReference type="Gene3D" id="1.25.40.10">
    <property type="entry name" value="Tetratricopeptide repeat domain"/>
    <property type="match status" value="1"/>
</dbReference>
<dbReference type="PANTHER" id="PTHR47926">
    <property type="entry name" value="PENTATRICOPEPTIDE REPEAT-CONTAINING PROTEIN"/>
    <property type="match status" value="1"/>
</dbReference>
<dbReference type="PROSITE" id="PS51375">
    <property type="entry name" value="PPR"/>
    <property type="match status" value="1"/>
</dbReference>
<evidence type="ECO:0008006" key="6">
    <source>
        <dbReference type="Google" id="ProtNLM"/>
    </source>
</evidence>
<dbReference type="Pfam" id="PF01535">
    <property type="entry name" value="PPR"/>
    <property type="match status" value="2"/>
</dbReference>
<feature type="repeat" description="PPR" evidence="2">
    <location>
        <begin position="131"/>
        <end position="165"/>
    </location>
</feature>
<gene>
    <name evidence="4" type="ORF">AMTR_s00040p00103670</name>
</gene>
<dbReference type="Gramene" id="ERN13025">
    <property type="protein sequence ID" value="ERN13025"/>
    <property type="gene ID" value="AMTR_s00040p00103670"/>
</dbReference>
<evidence type="ECO:0000256" key="3">
    <source>
        <dbReference type="SAM" id="MobiDB-lite"/>
    </source>
</evidence>
<protein>
    <recommendedName>
        <fullName evidence="6">Pentatricopeptide repeat-containing protein</fullName>
    </recommendedName>
</protein>
<sequence length="211" mass="23805">MKLLFSNTLHKRISLTSYLFQAPWISIEFSSASASPAFHDSDSPPLHESPNPKSEAQNSYTQDAYTQDVNLFISALLACKSLTQVSQVHAQAVVTGTAENLTLSNKFIYIYAQWRCLQDARKIFDRMNSRDAVSWSVMVGGYTKAGDHENCLRIFREIVRSGSALDNYSTPSALRSCRHLKDLQMVLLQNKSGPTGTVYYFPSVIYFWIDK</sequence>
<name>W1PZK4_AMBTC</name>
<dbReference type="HOGENOM" id="CLU_1306352_0_0_1"/>
<dbReference type="GO" id="GO:0003723">
    <property type="term" value="F:RNA binding"/>
    <property type="evidence" value="ECO:0007669"/>
    <property type="project" value="InterPro"/>
</dbReference>
<evidence type="ECO:0000313" key="5">
    <source>
        <dbReference type="Proteomes" id="UP000017836"/>
    </source>
</evidence>
<dbReference type="AlphaFoldDB" id="W1PZK4"/>
<dbReference type="PANTHER" id="PTHR47926:SF533">
    <property type="entry name" value="DYW DOMAIN-CONTAINING PROTEIN"/>
    <property type="match status" value="1"/>
</dbReference>
<dbReference type="InterPro" id="IPR046960">
    <property type="entry name" value="PPR_At4g14850-like_plant"/>
</dbReference>
<dbReference type="InterPro" id="IPR002885">
    <property type="entry name" value="PPR_rpt"/>
</dbReference>
<proteinExistence type="predicted"/>
<organism evidence="4 5">
    <name type="scientific">Amborella trichopoda</name>
    <dbReference type="NCBI Taxonomy" id="13333"/>
    <lineage>
        <taxon>Eukaryota</taxon>
        <taxon>Viridiplantae</taxon>
        <taxon>Streptophyta</taxon>
        <taxon>Embryophyta</taxon>
        <taxon>Tracheophyta</taxon>
        <taxon>Spermatophyta</taxon>
        <taxon>Magnoliopsida</taxon>
        <taxon>Amborellales</taxon>
        <taxon>Amborellaceae</taxon>
        <taxon>Amborella</taxon>
    </lineage>
</organism>
<dbReference type="NCBIfam" id="TIGR00756">
    <property type="entry name" value="PPR"/>
    <property type="match status" value="1"/>
</dbReference>
<reference evidence="5" key="1">
    <citation type="journal article" date="2013" name="Science">
        <title>The Amborella genome and the evolution of flowering plants.</title>
        <authorList>
            <consortium name="Amborella Genome Project"/>
        </authorList>
    </citation>
    <scope>NUCLEOTIDE SEQUENCE [LARGE SCALE GENOMIC DNA]</scope>
</reference>
<keyword evidence="1" id="KW-0677">Repeat</keyword>
<feature type="compositionally biased region" description="Polar residues" evidence="3">
    <location>
        <begin position="51"/>
        <end position="60"/>
    </location>
</feature>
<keyword evidence="5" id="KW-1185">Reference proteome</keyword>
<dbReference type="Proteomes" id="UP000017836">
    <property type="component" value="Unassembled WGS sequence"/>
</dbReference>
<feature type="region of interest" description="Disordered" evidence="3">
    <location>
        <begin position="36"/>
        <end position="60"/>
    </location>
</feature>